<organism evidence="1 2">
    <name type="scientific">Microcystis aeruginosa BLCC-F158</name>
    <dbReference type="NCBI Taxonomy" id="2755316"/>
    <lineage>
        <taxon>Bacteria</taxon>
        <taxon>Bacillati</taxon>
        <taxon>Cyanobacteriota</taxon>
        <taxon>Cyanophyceae</taxon>
        <taxon>Oscillatoriophycideae</taxon>
        <taxon>Chroococcales</taxon>
        <taxon>Microcystaceae</taxon>
        <taxon>Microcystis</taxon>
    </lineage>
</organism>
<dbReference type="PANTHER" id="PTHR39550">
    <property type="entry name" value="SLL0658 PROTEIN"/>
    <property type="match status" value="1"/>
</dbReference>
<dbReference type="AlphaFoldDB" id="A0A841V740"/>
<dbReference type="Pfam" id="PF11848">
    <property type="entry name" value="DUF3368"/>
    <property type="match status" value="1"/>
</dbReference>
<protein>
    <submittedName>
        <fullName evidence="1">DUF3368 domain-containing protein</fullName>
    </submittedName>
</protein>
<evidence type="ECO:0000313" key="2">
    <source>
        <dbReference type="Proteomes" id="UP000525432"/>
    </source>
</evidence>
<proteinExistence type="predicted"/>
<comment type="caution">
    <text evidence="1">The sequence shown here is derived from an EMBL/GenBank/DDBJ whole genome shotgun (WGS) entry which is preliminary data.</text>
</comment>
<gene>
    <name evidence="1" type="ORF">H0901_17155</name>
</gene>
<name>A0A841V740_MICAE</name>
<sequence length="161" mass="17568">MITVSNTSPISNLAKVGQLSLMQKIYGRIIIPSAVQEELLDQRAGENVVTAVQSATWLEIQSVQNQQLVAELKTRVNVGEAEAIVLAVQVGASRLLIDERLGRKVAKDFGLNITGVLGILLFAKRQNLIKAVKPIMDDLTSQANFRISSQLYADVLREAAE</sequence>
<reference evidence="1 2" key="1">
    <citation type="submission" date="2020-07" db="EMBL/GenBank/DDBJ databases">
        <title>Genomes of two Microcystis aeruginosa (Cyanobacteria) strains from Florida (USA) with disparate toxicogenic potential.</title>
        <authorList>
            <person name="Lefler F.W."/>
            <person name="Barbosa M."/>
            <person name="Berthold D.E."/>
            <person name="Laughinghouse H.D. IV."/>
        </authorList>
    </citation>
    <scope>NUCLEOTIDE SEQUENCE [LARGE SCALE GENOMIC DNA]</scope>
    <source>
        <strain evidence="1 2">BLCCF158</strain>
    </source>
</reference>
<evidence type="ECO:0000313" key="1">
    <source>
        <dbReference type="EMBL" id="MBC1196929.1"/>
    </source>
</evidence>
<dbReference type="PANTHER" id="PTHR39550:SF1">
    <property type="entry name" value="SLL0658 PROTEIN"/>
    <property type="match status" value="1"/>
</dbReference>
<dbReference type="Proteomes" id="UP000525432">
    <property type="component" value="Unassembled WGS sequence"/>
</dbReference>
<dbReference type="InterPro" id="IPR021799">
    <property type="entry name" value="PIN-like_prokaryotic"/>
</dbReference>
<accession>A0A841V740</accession>
<dbReference type="EMBL" id="JACEGC010000100">
    <property type="protein sequence ID" value="MBC1196929.1"/>
    <property type="molecule type" value="Genomic_DNA"/>
</dbReference>